<feature type="region of interest" description="Disordered" evidence="1">
    <location>
        <begin position="72"/>
        <end position="92"/>
    </location>
</feature>
<name>A0A9P0K2L7_ACAOB</name>
<sequence>MDTPITISSADSTTKKLECDESVYSIESSSFERVPVSWGKRKPIIDTPFSTGAKVRRWMGDIEASRRHFDGDESELDNLSHSPSYVDTPSTEKSENRSLILVRCDFNKTLPQSPQSTYLQYLKNKTLSKTPSPIVDRKRNVGKFADTAMKRSVLLKQSPDKSNFCGYSSPVDRKFSVDADSYPKTMKQLGDSTIGDDPDVTEVPMSPESRKKELCTYLQLMDPADKKEILILQNRRSTRVRNLAVMQEKKLLDKQIMSSNLNLAAAQQKKHMLSSEVEVSVIPGNKEIEKQIVNYNKVNLVFVQDKKHLEKQAISSRVNHATVVQEKNQLKRQAINSKMNVFTLQGKKQPVSSNNLAAVQDKKHSGKQVVKSMETAEPNGSSRRKEIRIVREFSLSEEIRRKSELTTLQLRSTNEHSQKLVVSLGNSKLTKEGTGSHILTPLTSEHMKSQEKFEVIKRRPEDNCRMLDRKPQEKCETLKSFKELNIDLNKSIEKAPPEEEERNIFCFPFPPKEMTEEMEDFDVVMADRAPKFKKACRRRGYILQCPPFRKSKNKENLEKSKQTKQKTSTSKQENNNKRDFNADPINSIEPKQQQITPKPRLRPNILRKSPKKNSDRVNNLRSNKDLSNIPFKKLTSNEKQLKAWKIMKKREMREHIKKTDSNDDKNLAVEEPFKMPLPKVEIVTVKEETDMNVYHENLMDDMIDFNNLSEEHKRCLIESRIFSADPCRLLGPDKSMPAALNCSIDVISPFSGFTKTDAQDAEKISEVCQSTALKEQRKSVDTQKAPPEAVADGLTAKFDSRKNHEDGPSGLPDVESNNEDIDVDVETVPPINLPVDPLRVDTRSILPEPQKGEKRDLIPFTKPAGTKSLHKSLQLSKRKNDSGSIEQNGPQEWDSDRGSVKTKATKKQSHSIYIDKENGSILKAFYVDYNLVICQERCVSFWMQTSLGHVLGSQDMWIPRGAAQRITLKQHQCIEKESMEMVLSTEATVAYIELWTKEHQSEMRQRPVADVFATVYFWKQRQKGIEKKVLQLENINGFADDVQYSVMKCVPKIVVSWHCASDDNMPKRTLIHCYDMAPDYQTVSNIYDIEPVQHYVSSLHNVEDCENLIMGCGENKITLWNIEHRSKIATIELSEIKTPLSTLWVKCDRGFLFALQQCLDRELRLIAINGLNNSWKKLASYYPPSGFDRLRGVCIENGMLLSFYDSGVLCWNAETGEPVEEIPLETELIPAGKYVIFLEDTRVIVKHVMTHLMSISADDY</sequence>
<proteinExistence type="predicted"/>
<feature type="compositionally biased region" description="Basic and acidic residues" evidence="1">
    <location>
        <begin position="798"/>
        <end position="807"/>
    </location>
</feature>
<accession>A0A9P0K2L7</accession>
<dbReference type="OrthoDB" id="7853844at2759"/>
<feature type="region of interest" description="Disordered" evidence="1">
    <location>
        <begin position="795"/>
        <end position="817"/>
    </location>
</feature>
<dbReference type="SUPFAM" id="SSF50978">
    <property type="entry name" value="WD40 repeat-like"/>
    <property type="match status" value="1"/>
</dbReference>
<feature type="compositionally biased region" description="Polar residues" evidence="1">
    <location>
        <begin position="77"/>
        <end position="89"/>
    </location>
</feature>
<dbReference type="InterPro" id="IPR015943">
    <property type="entry name" value="WD40/YVTN_repeat-like_dom_sf"/>
</dbReference>
<gene>
    <name evidence="2" type="ORF">ACAOBT_LOCUS6071</name>
</gene>
<feature type="region of interest" description="Disordered" evidence="1">
    <location>
        <begin position="357"/>
        <end position="384"/>
    </location>
</feature>
<feature type="region of interest" description="Disordered" evidence="1">
    <location>
        <begin position="547"/>
        <end position="624"/>
    </location>
</feature>
<feature type="region of interest" description="Disordered" evidence="1">
    <location>
        <begin position="842"/>
        <end position="909"/>
    </location>
</feature>
<keyword evidence="3" id="KW-1185">Reference proteome</keyword>
<feature type="region of interest" description="Disordered" evidence="1">
    <location>
        <begin position="186"/>
        <end position="208"/>
    </location>
</feature>
<protein>
    <submittedName>
        <fullName evidence="2">Uncharacterized protein</fullName>
    </submittedName>
</protein>
<evidence type="ECO:0000313" key="2">
    <source>
        <dbReference type="EMBL" id="CAH1964906.1"/>
    </source>
</evidence>
<dbReference type="Proteomes" id="UP001152888">
    <property type="component" value="Unassembled WGS sequence"/>
</dbReference>
<evidence type="ECO:0000256" key="1">
    <source>
        <dbReference type="SAM" id="MobiDB-lite"/>
    </source>
</evidence>
<evidence type="ECO:0000313" key="3">
    <source>
        <dbReference type="Proteomes" id="UP001152888"/>
    </source>
</evidence>
<organism evidence="2 3">
    <name type="scientific">Acanthoscelides obtectus</name>
    <name type="common">Bean weevil</name>
    <name type="synonym">Bruchus obtectus</name>
    <dbReference type="NCBI Taxonomy" id="200917"/>
    <lineage>
        <taxon>Eukaryota</taxon>
        <taxon>Metazoa</taxon>
        <taxon>Ecdysozoa</taxon>
        <taxon>Arthropoda</taxon>
        <taxon>Hexapoda</taxon>
        <taxon>Insecta</taxon>
        <taxon>Pterygota</taxon>
        <taxon>Neoptera</taxon>
        <taxon>Endopterygota</taxon>
        <taxon>Coleoptera</taxon>
        <taxon>Polyphaga</taxon>
        <taxon>Cucujiformia</taxon>
        <taxon>Chrysomeloidea</taxon>
        <taxon>Chrysomelidae</taxon>
        <taxon>Bruchinae</taxon>
        <taxon>Bruchini</taxon>
        <taxon>Acanthoscelides</taxon>
    </lineage>
</organism>
<comment type="caution">
    <text evidence="2">The sequence shown here is derived from an EMBL/GenBank/DDBJ whole genome shotgun (WGS) entry which is preliminary data.</text>
</comment>
<dbReference type="AlphaFoldDB" id="A0A9P0K2L7"/>
<reference evidence="2" key="1">
    <citation type="submission" date="2022-03" db="EMBL/GenBank/DDBJ databases">
        <authorList>
            <person name="Sayadi A."/>
        </authorList>
    </citation>
    <scope>NUCLEOTIDE SEQUENCE</scope>
</reference>
<dbReference type="InterPro" id="IPR036322">
    <property type="entry name" value="WD40_repeat_dom_sf"/>
</dbReference>
<dbReference type="EMBL" id="CAKOFQ010006720">
    <property type="protein sequence ID" value="CAH1964906.1"/>
    <property type="molecule type" value="Genomic_DNA"/>
</dbReference>
<dbReference type="Gene3D" id="2.130.10.10">
    <property type="entry name" value="YVTN repeat-like/Quinoprotein amine dehydrogenase"/>
    <property type="match status" value="1"/>
</dbReference>